<dbReference type="EMBL" id="JBBPBN010000014">
    <property type="protein sequence ID" value="KAK9025112.1"/>
    <property type="molecule type" value="Genomic_DNA"/>
</dbReference>
<dbReference type="PANTHER" id="PTHR48060">
    <property type="entry name" value="DNA DAMAGE-REPAIR/TOLERATION PROTEIN DRT100"/>
    <property type="match status" value="1"/>
</dbReference>
<reference evidence="6 7" key="1">
    <citation type="journal article" date="2024" name="G3 (Bethesda)">
        <title>Genome assembly of Hibiscus sabdariffa L. provides insights into metabolisms of medicinal natural products.</title>
        <authorList>
            <person name="Kim T."/>
        </authorList>
    </citation>
    <scope>NUCLEOTIDE SEQUENCE [LARGE SCALE GENOMIC DNA]</scope>
    <source>
        <strain evidence="6">TK-2024</strain>
        <tissue evidence="6">Old leaves</tissue>
    </source>
</reference>
<organism evidence="6 7">
    <name type="scientific">Hibiscus sabdariffa</name>
    <name type="common">roselle</name>
    <dbReference type="NCBI Taxonomy" id="183260"/>
    <lineage>
        <taxon>Eukaryota</taxon>
        <taxon>Viridiplantae</taxon>
        <taxon>Streptophyta</taxon>
        <taxon>Embryophyta</taxon>
        <taxon>Tracheophyta</taxon>
        <taxon>Spermatophyta</taxon>
        <taxon>Magnoliopsida</taxon>
        <taxon>eudicotyledons</taxon>
        <taxon>Gunneridae</taxon>
        <taxon>Pentapetalae</taxon>
        <taxon>rosids</taxon>
        <taxon>malvids</taxon>
        <taxon>Malvales</taxon>
        <taxon>Malvaceae</taxon>
        <taxon>Malvoideae</taxon>
        <taxon>Hibiscus</taxon>
    </lineage>
</organism>
<keyword evidence="2 4" id="KW-0732">Signal</keyword>
<name>A0ABR2SIZ4_9ROSI</name>
<dbReference type="Proteomes" id="UP001396334">
    <property type="component" value="Unassembled WGS sequence"/>
</dbReference>
<evidence type="ECO:0000313" key="7">
    <source>
        <dbReference type="Proteomes" id="UP001396334"/>
    </source>
</evidence>
<dbReference type="SUPFAM" id="SSF52058">
    <property type="entry name" value="L domain-like"/>
    <property type="match status" value="1"/>
</dbReference>
<proteinExistence type="predicted"/>
<evidence type="ECO:0000256" key="1">
    <source>
        <dbReference type="ARBA" id="ARBA00022614"/>
    </source>
</evidence>
<protein>
    <recommendedName>
        <fullName evidence="5">Leucine-rich repeat-containing N-terminal plant-type domain-containing protein</fullName>
    </recommendedName>
</protein>
<dbReference type="Pfam" id="PF13855">
    <property type="entry name" value="LRR_8"/>
    <property type="match status" value="1"/>
</dbReference>
<evidence type="ECO:0000256" key="2">
    <source>
        <dbReference type="ARBA" id="ARBA00022729"/>
    </source>
</evidence>
<evidence type="ECO:0000256" key="3">
    <source>
        <dbReference type="ARBA" id="ARBA00022737"/>
    </source>
</evidence>
<dbReference type="PANTHER" id="PTHR48060:SF21">
    <property type="entry name" value="L DOMAIN-LIKE PROTEIN"/>
    <property type="match status" value="1"/>
</dbReference>
<dbReference type="InterPro" id="IPR001611">
    <property type="entry name" value="Leu-rich_rpt"/>
</dbReference>
<feature type="domain" description="Leucine-rich repeat-containing N-terminal plant-type" evidence="5">
    <location>
        <begin position="41"/>
        <end position="79"/>
    </location>
</feature>
<dbReference type="InterPro" id="IPR013210">
    <property type="entry name" value="LRR_N_plant-typ"/>
</dbReference>
<comment type="caution">
    <text evidence="6">The sequence shown here is derived from an EMBL/GenBank/DDBJ whole genome shotgun (WGS) entry which is preliminary data.</text>
</comment>
<evidence type="ECO:0000259" key="5">
    <source>
        <dbReference type="Pfam" id="PF08263"/>
    </source>
</evidence>
<dbReference type="Pfam" id="PF00560">
    <property type="entry name" value="LRR_1"/>
    <property type="match status" value="2"/>
</dbReference>
<keyword evidence="3" id="KW-0677">Repeat</keyword>
<dbReference type="Gene3D" id="3.80.10.10">
    <property type="entry name" value="Ribonuclease Inhibitor"/>
    <property type="match status" value="3"/>
</dbReference>
<feature type="signal peptide" evidence="4">
    <location>
        <begin position="1"/>
        <end position="26"/>
    </location>
</feature>
<accession>A0ABR2SIZ4</accession>
<dbReference type="InterPro" id="IPR053211">
    <property type="entry name" value="DNA_repair-toleration"/>
</dbReference>
<evidence type="ECO:0000256" key="4">
    <source>
        <dbReference type="SAM" id="SignalP"/>
    </source>
</evidence>
<dbReference type="InterPro" id="IPR032675">
    <property type="entry name" value="LRR_dom_sf"/>
</dbReference>
<evidence type="ECO:0000313" key="6">
    <source>
        <dbReference type="EMBL" id="KAK9025112.1"/>
    </source>
</evidence>
<dbReference type="Pfam" id="PF08263">
    <property type="entry name" value="LRRNT_2"/>
    <property type="match status" value="1"/>
</dbReference>
<sequence length="360" mass="39851">MAMGIAFLNLFLFLLIFLRHSVSVSGNTDSPYHHHHHSLVQDKAALLAFKKSVLVDPKSMLADWEDDVHVCNFTGVLCNHQHHRVIQIDLSSSGLVAKMSPFLSNLTALRRLNLYENQFFGTIPPEISSLRHLQILALYSNNFTGPLSPSIFSNCSELRVIDLSLNYIRGRIPVEIGNCPGLWALNLYYNELTGQLPAHLINTTMYVLDVGYNHLSGELPSDLVSKLPDLIYLYLPYNNMRSHGNNTDLGPFFATLGNFTGLMELDLSGMGLGGRLPGSIGHPNLTMLEMQDNHIFGPMPPEIGNLSNIIMLSLRSNFLNGEIPASLGDLIALQYLFLNNNLLSGDNTAGTIQMPETLHA</sequence>
<gene>
    <name evidence="6" type="ORF">V6N11_065009</name>
</gene>
<keyword evidence="1" id="KW-0433">Leucine-rich repeat</keyword>
<keyword evidence="7" id="KW-1185">Reference proteome</keyword>
<feature type="chain" id="PRO_5046071628" description="Leucine-rich repeat-containing N-terminal plant-type domain-containing protein" evidence="4">
    <location>
        <begin position="27"/>
        <end position="360"/>
    </location>
</feature>